<dbReference type="Gene3D" id="1.10.10.2170">
    <property type="match status" value="1"/>
</dbReference>
<keyword evidence="3 9" id="KW-0779">Telomere</keyword>
<evidence type="ECO:0000256" key="10">
    <source>
        <dbReference type="SAM" id="MobiDB-lite"/>
    </source>
</evidence>
<dbReference type="Pfam" id="PF08914">
    <property type="entry name" value="Myb_Rap1"/>
    <property type="match status" value="1"/>
</dbReference>
<dbReference type="InterPro" id="IPR039595">
    <property type="entry name" value="TE2IP/Rap1"/>
</dbReference>
<dbReference type="CDD" id="cd11655">
    <property type="entry name" value="rap1_myb-like"/>
    <property type="match status" value="1"/>
</dbReference>
<name>A0A6A6S1T9_9PLEO</name>
<dbReference type="OrthoDB" id="435460at2759"/>
<evidence type="ECO:0000259" key="11">
    <source>
        <dbReference type="PROSITE" id="PS50118"/>
    </source>
</evidence>
<dbReference type="PROSITE" id="PS50118">
    <property type="entry name" value="HMG_BOX_2"/>
    <property type="match status" value="1"/>
</dbReference>
<feature type="domain" description="HMG box" evidence="11">
    <location>
        <begin position="367"/>
        <end position="416"/>
    </location>
</feature>
<keyword evidence="7 8" id="KW-0539">Nucleus</keyword>
<protein>
    <recommendedName>
        <fullName evidence="9">DNA-binding protein RAP1</fullName>
    </recommendedName>
</protein>
<feature type="DNA-binding region" description="HMG box" evidence="8">
    <location>
        <begin position="367"/>
        <end position="416"/>
    </location>
</feature>
<feature type="compositionally biased region" description="Low complexity" evidence="10">
    <location>
        <begin position="646"/>
        <end position="659"/>
    </location>
</feature>
<dbReference type="PANTHER" id="PTHR16466">
    <property type="entry name" value="TELOMERE REPEAT-BINDING FACTOR 2-INTERACTING PROTEIN 1"/>
    <property type="match status" value="1"/>
</dbReference>
<dbReference type="InterPro" id="IPR009057">
    <property type="entry name" value="Homeodomain-like_sf"/>
</dbReference>
<keyword evidence="6" id="KW-0804">Transcription</keyword>
<dbReference type="GO" id="GO:0005654">
    <property type="term" value="C:nucleoplasm"/>
    <property type="evidence" value="ECO:0007669"/>
    <property type="project" value="UniProtKB-ARBA"/>
</dbReference>
<dbReference type="InterPro" id="IPR036910">
    <property type="entry name" value="HMG_box_dom_sf"/>
</dbReference>
<dbReference type="InterPro" id="IPR021661">
    <property type="entry name" value="Rap1_C"/>
</dbReference>
<accession>A0A6A6S1T9</accession>
<evidence type="ECO:0000313" key="12">
    <source>
        <dbReference type="EMBL" id="KAF2641092.1"/>
    </source>
</evidence>
<feature type="compositionally biased region" description="Basic and acidic residues" evidence="10">
    <location>
        <begin position="212"/>
        <end position="221"/>
    </location>
</feature>
<evidence type="ECO:0000256" key="6">
    <source>
        <dbReference type="ARBA" id="ARBA00023163"/>
    </source>
</evidence>
<feature type="compositionally biased region" description="Basic and acidic residues" evidence="10">
    <location>
        <begin position="490"/>
        <end position="500"/>
    </location>
</feature>
<evidence type="ECO:0000313" key="13">
    <source>
        <dbReference type="Proteomes" id="UP000799753"/>
    </source>
</evidence>
<dbReference type="InterPro" id="IPR038104">
    <property type="entry name" value="Rap1_C_sf"/>
</dbReference>
<dbReference type="SMART" id="SM00398">
    <property type="entry name" value="HMG"/>
    <property type="match status" value="1"/>
</dbReference>
<comment type="subunit">
    <text evidence="9">Homodimer.</text>
</comment>
<dbReference type="CDD" id="cd00084">
    <property type="entry name" value="HMG-box_SF"/>
    <property type="match status" value="1"/>
</dbReference>
<dbReference type="PANTHER" id="PTHR16466:SF6">
    <property type="entry name" value="TELOMERIC REPEAT-BINDING FACTOR 2-INTERACTING PROTEIN 1"/>
    <property type="match status" value="1"/>
</dbReference>
<dbReference type="AlphaFoldDB" id="A0A6A6S1T9"/>
<comment type="similarity">
    <text evidence="1 9">Belongs to the RAP1 family.</text>
</comment>
<comment type="function">
    <text evidence="9">Involved in the regulation of telomere length, clustering and has a specific role in telomere position effect (TPE).</text>
</comment>
<feature type="compositionally biased region" description="Basic and acidic residues" evidence="10">
    <location>
        <begin position="90"/>
        <end position="112"/>
    </location>
</feature>
<feature type="compositionally biased region" description="Acidic residues" evidence="10">
    <location>
        <begin position="313"/>
        <end position="324"/>
    </location>
</feature>
<feature type="compositionally biased region" description="Polar residues" evidence="10">
    <location>
        <begin position="604"/>
        <end position="622"/>
    </location>
</feature>
<dbReference type="GO" id="GO:0042162">
    <property type="term" value="F:telomeric DNA binding"/>
    <property type="evidence" value="ECO:0007669"/>
    <property type="project" value="TreeGrafter"/>
</dbReference>
<evidence type="ECO:0000256" key="2">
    <source>
        <dbReference type="ARBA" id="ARBA00022454"/>
    </source>
</evidence>
<keyword evidence="8" id="KW-0238">DNA-binding</keyword>
<evidence type="ECO:0000256" key="7">
    <source>
        <dbReference type="ARBA" id="ARBA00023242"/>
    </source>
</evidence>
<feature type="region of interest" description="Disordered" evidence="10">
    <location>
        <begin position="422"/>
        <end position="707"/>
    </location>
</feature>
<evidence type="ECO:0000256" key="4">
    <source>
        <dbReference type="ARBA" id="ARBA00023015"/>
    </source>
</evidence>
<dbReference type="InterPro" id="IPR015010">
    <property type="entry name" value="TERF2IP_Myb"/>
</dbReference>
<dbReference type="Proteomes" id="UP000799753">
    <property type="component" value="Unassembled WGS sequence"/>
</dbReference>
<dbReference type="Pfam" id="PF00505">
    <property type="entry name" value="HMG_box"/>
    <property type="match status" value="1"/>
</dbReference>
<dbReference type="SUPFAM" id="SSF46689">
    <property type="entry name" value="Homeodomain-like"/>
    <property type="match status" value="1"/>
</dbReference>
<feature type="region of interest" description="Disordered" evidence="10">
    <location>
        <begin position="85"/>
        <end position="118"/>
    </location>
</feature>
<keyword evidence="13" id="KW-1185">Reference proteome</keyword>
<proteinExistence type="inferred from homology"/>
<dbReference type="Gene3D" id="1.10.30.10">
    <property type="entry name" value="High mobility group box domain"/>
    <property type="match status" value="1"/>
</dbReference>
<gene>
    <name evidence="12" type="ORF">P280DRAFT_399214</name>
</gene>
<comment type="subcellular location">
    <subcellularLocation>
        <location evidence="9">Nucleus</location>
    </subcellularLocation>
    <subcellularLocation>
        <location evidence="9">Chromosome</location>
        <location evidence="9">Telomere</location>
    </subcellularLocation>
</comment>
<dbReference type="EMBL" id="MU006783">
    <property type="protein sequence ID" value="KAF2641092.1"/>
    <property type="molecule type" value="Genomic_DNA"/>
</dbReference>
<feature type="compositionally biased region" description="Basic and acidic residues" evidence="10">
    <location>
        <begin position="451"/>
        <end position="472"/>
    </location>
</feature>
<feature type="compositionally biased region" description="Acidic residues" evidence="10">
    <location>
        <begin position="525"/>
        <end position="534"/>
    </location>
</feature>
<dbReference type="Pfam" id="PF11626">
    <property type="entry name" value="Rap1_C"/>
    <property type="match status" value="1"/>
</dbReference>
<evidence type="ECO:0000256" key="3">
    <source>
        <dbReference type="ARBA" id="ARBA00022895"/>
    </source>
</evidence>
<dbReference type="Pfam" id="PF16589">
    <property type="entry name" value="BRCT_2"/>
    <property type="match status" value="1"/>
</dbReference>
<dbReference type="FunFam" id="1.10.10.60:FF:000246">
    <property type="entry name" value="Telomeric repeat-binding factor 2-interacting protein 1"/>
    <property type="match status" value="1"/>
</dbReference>
<feature type="compositionally biased region" description="Basic and acidic residues" evidence="10">
    <location>
        <begin position="540"/>
        <end position="564"/>
    </location>
</feature>
<feature type="compositionally biased region" description="Low complexity" evidence="10">
    <location>
        <begin position="685"/>
        <end position="699"/>
    </location>
</feature>
<dbReference type="GO" id="GO:0070187">
    <property type="term" value="C:shelterin complex"/>
    <property type="evidence" value="ECO:0007669"/>
    <property type="project" value="TreeGrafter"/>
</dbReference>
<dbReference type="GO" id="GO:0031848">
    <property type="term" value="P:protection from non-homologous end joining at telomere"/>
    <property type="evidence" value="ECO:0007669"/>
    <property type="project" value="TreeGrafter"/>
</dbReference>
<keyword evidence="5" id="KW-0010">Activator</keyword>
<reference evidence="12" key="1">
    <citation type="journal article" date="2020" name="Stud. Mycol.">
        <title>101 Dothideomycetes genomes: a test case for predicting lifestyles and emergence of pathogens.</title>
        <authorList>
            <person name="Haridas S."/>
            <person name="Albert R."/>
            <person name="Binder M."/>
            <person name="Bloem J."/>
            <person name="Labutti K."/>
            <person name="Salamov A."/>
            <person name="Andreopoulos B."/>
            <person name="Baker S."/>
            <person name="Barry K."/>
            <person name="Bills G."/>
            <person name="Bluhm B."/>
            <person name="Cannon C."/>
            <person name="Castanera R."/>
            <person name="Culley D."/>
            <person name="Daum C."/>
            <person name="Ezra D."/>
            <person name="Gonzalez J."/>
            <person name="Henrissat B."/>
            <person name="Kuo A."/>
            <person name="Liang C."/>
            <person name="Lipzen A."/>
            <person name="Lutzoni F."/>
            <person name="Magnuson J."/>
            <person name="Mondo S."/>
            <person name="Nolan M."/>
            <person name="Ohm R."/>
            <person name="Pangilinan J."/>
            <person name="Park H.-J."/>
            <person name="Ramirez L."/>
            <person name="Alfaro M."/>
            <person name="Sun H."/>
            <person name="Tritt A."/>
            <person name="Yoshinaga Y."/>
            <person name="Zwiers L.-H."/>
            <person name="Turgeon B."/>
            <person name="Goodwin S."/>
            <person name="Spatafora J."/>
            <person name="Crous P."/>
            <person name="Grigoriev I."/>
        </authorList>
    </citation>
    <scope>NUCLEOTIDE SEQUENCE</scope>
    <source>
        <strain evidence="12">CBS 473.64</strain>
    </source>
</reference>
<feature type="region of interest" description="Disordered" evidence="10">
    <location>
        <begin position="174"/>
        <end position="221"/>
    </location>
</feature>
<keyword evidence="2 9" id="KW-0158">Chromosome</keyword>
<dbReference type="Gene3D" id="1.10.10.60">
    <property type="entry name" value="Homeodomain-like"/>
    <property type="match status" value="1"/>
</dbReference>
<organism evidence="12 13">
    <name type="scientific">Massarina eburnea CBS 473.64</name>
    <dbReference type="NCBI Taxonomy" id="1395130"/>
    <lineage>
        <taxon>Eukaryota</taxon>
        <taxon>Fungi</taxon>
        <taxon>Dikarya</taxon>
        <taxon>Ascomycota</taxon>
        <taxon>Pezizomycotina</taxon>
        <taxon>Dothideomycetes</taxon>
        <taxon>Pleosporomycetidae</taxon>
        <taxon>Pleosporales</taxon>
        <taxon>Massarineae</taxon>
        <taxon>Massarinaceae</taxon>
        <taxon>Massarina</taxon>
    </lineage>
</organism>
<sequence>MAAPTVYEEVAEGADLQSQLFAGKSFWLAQRVPTRLHLLKDIENNGGKVVSLEKKADYRIADHCRRDCLPGTISYTFIEKSIKNGAMEDPENHRAGPPEGTTREAGARDMPKKGGRAKYTADEDRILYKWVRDCMAEGKPESGNEIYKTLEKQYPQHPWQSWRDRYLKQLRNRPPSAFNIPENAPPSPPTDEPAESTPVRKAEPASPKTKKVSGETKTESKEIELQNMYKFSKEEEEELYAIVEEISAASPKDYRKAWDEMAEAKGDKHSADEWRLCFEGVVKPQWEKDSVEQRQTIRQRVLKRIEESASQELEQESNTQDDDPEKTAVETEEPTTPQAQKPKSKRTRDENEDEDARFETHLNKKHKGKASSAYLFFAREKKYTVWQNQPGLDYTELHKVLMAEWNALSPDEKAPYFTLQTGSHDETQKSPEVCMSSSTAGPETPKYITEAYEKAVRRLSGDAQKNKVEETTPRPAKRQKSNTAVPQPEKAIEQSVEKSVEASPGLGTRAEPFEVSSDASSSQSEEQEAEEETMVNDTHVNQEVEREMAQHAAQEFKDLPKDLYSDSDLEALNPSSSSKERDDENSDNYPSNTPTPRAPRQRSAFDTQAILSSPTRISQTLSALPRPPPFPRDEDADLKLPTPILHPSSPVHDPPSDASTTHSMQEFRRSLNDEEGLAPNPNPPSSRASSPASSIASGDPDPPLTASEIDDFYAEQHAAGFADDMITAALKVTHCRPELTAEVLEAWSKRESLPIGRGIWSADDDEDVLGGDADQLKRLERKHTMDGWGGITERTKFLECL</sequence>
<keyword evidence="4" id="KW-0805">Transcription regulation</keyword>
<feature type="region of interest" description="Disordered" evidence="10">
    <location>
        <begin position="308"/>
        <end position="367"/>
    </location>
</feature>
<dbReference type="GO" id="GO:0010833">
    <property type="term" value="P:telomere maintenance via telomere lengthening"/>
    <property type="evidence" value="ECO:0007669"/>
    <property type="project" value="UniProtKB-UniRule"/>
</dbReference>
<dbReference type="SUPFAM" id="SSF47095">
    <property type="entry name" value="HMG-box"/>
    <property type="match status" value="1"/>
</dbReference>
<evidence type="ECO:0000256" key="1">
    <source>
        <dbReference type="ARBA" id="ARBA00010467"/>
    </source>
</evidence>
<dbReference type="InterPro" id="IPR009071">
    <property type="entry name" value="HMG_box_dom"/>
</dbReference>
<evidence type="ECO:0000256" key="5">
    <source>
        <dbReference type="ARBA" id="ARBA00023159"/>
    </source>
</evidence>
<dbReference type="InterPro" id="IPR001357">
    <property type="entry name" value="BRCT_dom"/>
</dbReference>
<evidence type="ECO:0000256" key="8">
    <source>
        <dbReference type="PROSITE-ProRule" id="PRU00267"/>
    </source>
</evidence>
<evidence type="ECO:0000256" key="9">
    <source>
        <dbReference type="RuleBase" id="RU367107"/>
    </source>
</evidence>